<gene>
    <name evidence="3" type="ORF">FHP25_16755</name>
</gene>
<evidence type="ECO:0000313" key="4">
    <source>
        <dbReference type="Proteomes" id="UP000321638"/>
    </source>
</evidence>
<dbReference type="PANTHER" id="PTHR12192">
    <property type="entry name" value="CATION TRANSPORT PROTEIN CHAC-RELATED"/>
    <property type="match status" value="1"/>
</dbReference>
<dbReference type="EMBL" id="VDUZ01000018">
    <property type="protein sequence ID" value="TXL74418.1"/>
    <property type="molecule type" value="Genomic_DNA"/>
</dbReference>
<reference evidence="3 4" key="1">
    <citation type="submission" date="2019-06" db="EMBL/GenBank/DDBJ databases">
        <title>New taxonomy in bacterial strain CC-CFT640, isolated from vineyard.</title>
        <authorList>
            <person name="Lin S.-Y."/>
            <person name="Tsai C.-F."/>
            <person name="Young C.-C."/>
        </authorList>
    </citation>
    <scope>NUCLEOTIDE SEQUENCE [LARGE SCALE GENOMIC DNA]</scope>
    <source>
        <strain evidence="3 4">CC-CFT640</strain>
    </source>
</reference>
<evidence type="ECO:0000256" key="1">
    <source>
        <dbReference type="ARBA" id="ARBA00012344"/>
    </source>
</evidence>
<protein>
    <recommendedName>
        <fullName evidence="1">glutathione-specific gamma-glutamylcyclotransferase</fullName>
        <ecNumber evidence="1">4.3.2.7</ecNumber>
    </recommendedName>
</protein>
<proteinExistence type="predicted"/>
<evidence type="ECO:0000313" key="3">
    <source>
        <dbReference type="EMBL" id="TXL74418.1"/>
    </source>
</evidence>
<dbReference type="PANTHER" id="PTHR12192:SF2">
    <property type="entry name" value="GLUTATHIONE-SPECIFIC GAMMA-GLUTAMYLCYCLOTRANSFERASE 2"/>
    <property type="match status" value="1"/>
</dbReference>
<dbReference type="GO" id="GO:0005737">
    <property type="term" value="C:cytoplasm"/>
    <property type="evidence" value="ECO:0007669"/>
    <property type="project" value="TreeGrafter"/>
</dbReference>
<dbReference type="InterPro" id="IPR013024">
    <property type="entry name" value="GGCT-like"/>
</dbReference>
<organism evidence="3 4">
    <name type="scientific">Vineibacter terrae</name>
    <dbReference type="NCBI Taxonomy" id="2586908"/>
    <lineage>
        <taxon>Bacteria</taxon>
        <taxon>Pseudomonadati</taxon>
        <taxon>Pseudomonadota</taxon>
        <taxon>Alphaproteobacteria</taxon>
        <taxon>Hyphomicrobiales</taxon>
        <taxon>Vineibacter</taxon>
    </lineage>
</organism>
<dbReference type="InterPro" id="IPR006840">
    <property type="entry name" value="ChaC"/>
</dbReference>
<dbReference type="AlphaFoldDB" id="A0A5C8PKK0"/>
<dbReference type="CDD" id="cd06661">
    <property type="entry name" value="GGCT_like"/>
    <property type="match status" value="1"/>
</dbReference>
<dbReference type="GO" id="GO:0061928">
    <property type="term" value="F:glutathione specific gamma-glutamylcyclotransferase activity"/>
    <property type="evidence" value="ECO:0007669"/>
    <property type="project" value="UniProtKB-EC"/>
</dbReference>
<keyword evidence="4" id="KW-1185">Reference proteome</keyword>
<keyword evidence="2" id="KW-0456">Lyase</keyword>
<dbReference type="InterPro" id="IPR036568">
    <property type="entry name" value="GGCT-like_sf"/>
</dbReference>
<dbReference type="Gene3D" id="3.10.490.10">
    <property type="entry name" value="Gamma-glutamyl cyclotransferase-like"/>
    <property type="match status" value="1"/>
</dbReference>
<sequence>MAATAYPASSTAPVAARPDWVFAYGSLMWNPGFATPRSLPARLPGWHRAFCIRSEHYRGTKEAPGLILGLLPGGVCRGVIHRLPRDGYDVVRKYLWDREILNDGVYLETVRPVTLADGAKVEALVYLANRDHLQYAGKLPQTEAVRLIRQGVGVTGRNLDYLVNTVEQLEAHGFRDPSLHALLEAVRRSLVRPGSKAPAAS</sequence>
<dbReference type="Proteomes" id="UP000321638">
    <property type="component" value="Unassembled WGS sequence"/>
</dbReference>
<name>A0A5C8PKK0_9HYPH</name>
<dbReference type="RefSeq" id="WP_147848097.1">
    <property type="nucleotide sequence ID" value="NZ_VDUZ01000018.1"/>
</dbReference>
<dbReference type="OrthoDB" id="9795692at2"/>
<evidence type="ECO:0000256" key="2">
    <source>
        <dbReference type="ARBA" id="ARBA00023239"/>
    </source>
</evidence>
<dbReference type="SUPFAM" id="SSF110857">
    <property type="entry name" value="Gamma-glutamyl cyclotransferase-like"/>
    <property type="match status" value="1"/>
</dbReference>
<dbReference type="GO" id="GO:0006751">
    <property type="term" value="P:glutathione catabolic process"/>
    <property type="evidence" value="ECO:0007669"/>
    <property type="project" value="InterPro"/>
</dbReference>
<dbReference type="GO" id="GO:0016740">
    <property type="term" value="F:transferase activity"/>
    <property type="evidence" value="ECO:0007669"/>
    <property type="project" value="UniProtKB-KW"/>
</dbReference>
<accession>A0A5C8PKK0</accession>
<keyword evidence="3" id="KW-0808">Transferase</keyword>
<dbReference type="EC" id="4.3.2.7" evidence="1"/>
<dbReference type="Pfam" id="PF04752">
    <property type="entry name" value="ChaC"/>
    <property type="match status" value="1"/>
</dbReference>
<comment type="caution">
    <text evidence="3">The sequence shown here is derived from an EMBL/GenBank/DDBJ whole genome shotgun (WGS) entry which is preliminary data.</text>
</comment>